<evidence type="ECO:0000313" key="2">
    <source>
        <dbReference type="Proteomes" id="UP000004750"/>
    </source>
</evidence>
<sequence>MFHRLAASAAATACAQRGGNGGSAVMSLGDSVNDLAIGNALANTNVHVDGK</sequence>
<accession>G9ZBK8</accession>
<proteinExistence type="predicted"/>
<reference evidence="1 2" key="1">
    <citation type="submission" date="2011-08" db="EMBL/GenBank/DDBJ databases">
        <authorList>
            <person name="Weinstock G."/>
            <person name="Sodergren E."/>
            <person name="Clifton S."/>
            <person name="Fulton L."/>
            <person name="Fulton B."/>
            <person name="Courtney L."/>
            <person name="Fronick C."/>
            <person name="Harrison M."/>
            <person name="Strong C."/>
            <person name="Farmer C."/>
            <person name="Delahaunty K."/>
            <person name="Markovic C."/>
            <person name="Hall O."/>
            <person name="Minx P."/>
            <person name="Tomlinson C."/>
            <person name="Mitreva M."/>
            <person name="Hou S."/>
            <person name="Chen J."/>
            <person name="Wollam A."/>
            <person name="Pepin K.H."/>
            <person name="Johnson M."/>
            <person name="Bhonagiri V."/>
            <person name="Zhang X."/>
            <person name="Suruliraj S."/>
            <person name="Warren W."/>
            <person name="Chinwalla A."/>
            <person name="Mardis E.R."/>
            <person name="Wilson R.K."/>
        </authorList>
    </citation>
    <scope>NUCLEOTIDE SEQUENCE [LARGE SCALE GENOMIC DNA]</scope>
    <source>
        <strain evidence="1 2">F0432</strain>
    </source>
</reference>
<evidence type="ECO:0000313" key="1">
    <source>
        <dbReference type="EMBL" id="EHM56051.1"/>
    </source>
</evidence>
<dbReference type="AlphaFoldDB" id="G9ZBK8"/>
<dbReference type="EMBL" id="AGCM01000007">
    <property type="protein sequence ID" value="EHM56051.1"/>
    <property type="molecule type" value="Genomic_DNA"/>
</dbReference>
<dbReference type="STRING" id="797473.HMPREF9080_00131"/>
<dbReference type="HOGENOM" id="CLU_3096956_0_0_6"/>
<gene>
    <name evidence="1" type="ORF">HMPREF9080_00131</name>
</gene>
<name>G9ZBK8_9GAMM</name>
<protein>
    <submittedName>
        <fullName evidence="1">Uncharacterized protein</fullName>
    </submittedName>
</protein>
<dbReference type="Proteomes" id="UP000004750">
    <property type="component" value="Unassembled WGS sequence"/>
</dbReference>
<organism evidence="1 2">
    <name type="scientific">Cardiobacterium valvarum F0432</name>
    <dbReference type="NCBI Taxonomy" id="797473"/>
    <lineage>
        <taxon>Bacteria</taxon>
        <taxon>Pseudomonadati</taxon>
        <taxon>Pseudomonadota</taxon>
        <taxon>Gammaproteobacteria</taxon>
        <taxon>Cardiobacteriales</taxon>
        <taxon>Cardiobacteriaceae</taxon>
        <taxon>Cardiobacterium</taxon>
    </lineage>
</organism>
<comment type="caution">
    <text evidence="1">The sequence shown here is derived from an EMBL/GenBank/DDBJ whole genome shotgun (WGS) entry which is preliminary data.</text>
</comment>